<organism evidence="3 5">
    <name type="scientific">Clostridium coskatii</name>
    <dbReference type="NCBI Taxonomy" id="1705578"/>
    <lineage>
        <taxon>Bacteria</taxon>
        <taxon>Bacillati</taxon>
        <taxon>Bacillota</taxon>
        <taxon>Clostridia</taxon>
        <taxon>Eubacteriales</taxon>
        <taxon>Clostridiaceae</taxon>
        <taxon>Clostridium</taxon>
    </lineage>
</organism>
<evidence type="ECO:0000313" key="6">
    <source>
        <dbReference type="Proteomes" id="UP000093694"/>
    </source>
</evidence>
<dbReference type="PANTHER" id="PTHR46268:SF6">
    <property type="entry name" value="UNIVERSAL STRESS PROTEIN UP12"/>
    <property type="match status" value="1"/>
</dbReference>
<dbReference type="PANTHER" id="PTHR46268">
    <property type="entry name" value="STRESS RESPONSE PROTEIN NHAX"/>
    <property type="match status" value="1"/>
</dbReference>
<dbReference type="InterPro" id="IPR006015">
    <property type="entry name" value="Universal_stress_UspA"/>
</dbReference>
<dbReference type="EMBL" id="LITQ01000002">
    <property type="protein sequence ID" value="OAA94668.1"/>
    <property type="molecule type" value="Genomic_DNA"/>
</dbReference>
<proteinExistence type="inferred from homology"/>
<evidence type="ECO:0000256" key="1">
    <source>
        <dbReference type="ARBA" id="ARBA00008791"/>
    </source>
</evidence>
<sequence length="137" mass="15731">MEKKRILVPLDETERSMHSLDCLKKLFSRDEVQLTLMYVSEIVIVNETGVSNSMVDMARKKGENILDRAERKIQEYKPEKYCVFGRVADEILKKANCDEFDMIIMTKSNKKGLARMIGSVTSKVLKNSQVLVMIVPE</sequence>
<dbReference type="Proteomes" id="UP000093694">
    <property type="component" value="Unassembled WGS sequence"/>
</dbReference>
<dbReference type="PATRIC" id="fig|1705578.3.peg.1703"/>
<evidence type="ECO:0000313" key="3">
    <source>
        <dbReference type="EMBL" id="OAA94668.1"/>
    </source>
</evidence>
<comment type="similarity">
    <text evidence="1">Belongs to the universal stress protein A family.</text>
</comment>
<comment type="caution">
    <text evidence="3">The sequence shown here is derived from an EMBL/GenBank/DDBJ whole genome shotgun (WGS) entry which is preliminary data.</text>
</comment>
<evidence type="ECO:0000259" key="2">
    <source>
        <dbReference type="Pfam" id="PF00582"/>
    </source>
</evidence>
<dbReference type="PRINTS" id="PR01438">
    <property type="entry name" value="UNVRSLSTRESS"/>
</dbReference>
<reference evidence="3 5" key="1">
    <citation type="journal article" date="2015" name="Biotechnol. Bioeng.">
        <title>Genome sequence and phenotypic characterization of Caulobacter segnis.</title>
        <authorList>
            <person name="Patel S."/>
            <person name="Fletcher B."/>
            <person name="Scott D.C."/>
            <person name="Ely B."/>
        </authorList>
    </citation>
    <scope>NUCLEOTIDE SEQUENCE [LARGE SCALE GENOMIC DNA]</scope>
    <source>
        <strain evidence="3 5">PS02</strain>
    </source>
</reference>
<reference evidence="4 6" key="2">
    <citation type="journal article" date="2016" name="Front. Microbiol.">
        <title>Industrial Acetogenic Biocatalysts: A Comparative Metabolic and Genomic Analysis.</title>
        <authorList>
            <person name="Bengelsdorf F."/>
            <person name="Poehlein A."/>
            <person name="Sonja S."/>
            <person name="Erz C."/>
            <person name="Hummel T."/>
            <person name="Hoffmeister S."/>
            <person name="Daniel R."/>
            <person name="Durre P."/>
        </authorList>
    </citation>
    <scope>NUCLEOTIDE SEQUENCE [LARGE SCALE GENOMIC DNA]</scope>
    <source>
        <strain evidence="4 6">PTA-10522</strain>
    </source>
</reference>
<dbReference type="CDD" id="cd00293">
    <property type="entry name" value="USP-like"/>
    <property type="match status" value="1"/>
</dbReference>
<feature type="domain" description="UspA" evidence="2">
    <location>
        <begin position="4"/>
        <end position="136"/>
    </location>
</feature>
<evidence type="ECO:0000313" key="4">
    <source>
        <dbReference type="EMBL" id="OBR93426.1"/>
    </source>
</evidence>
<evidence type="ECO:0000313" key="5">
    <source>
        <dbReference type="Proteomes" id="UP000077384"/>
    </source>
</evidence>
<gene>
    <name evidence="4" type="ORF">CLCOS_24680</name>
    <name evidence="3" type="ORF">WX73_02380</name>
</gene>
<dbReference type="InterPro" id="IPR014729">
    <property type="entry name" value="Rossmann-like_a/b/a_fold"/>
</dbReference>
<name>A0A166U876_9CLOT</name>
<dbReference type="EMBL" id="LROR01000053">
    <property type="protein sequence ID" value="OBR93426.1"/>
    <property type="molecule type" value="Genomic_DNA"/>
</dbReference>
<dbReference type="RefSeq" id="WP_013239932.1">
    <property type="nucleotide sequence ID" value="NZ_LITQ01000002.1"/>
</dbReference>
<dbReference type="Gene3D" id="3.40.50.620">
    <property type="entry name" value="HUPs"/>
    <property type="match status" value="1"/>
</dbReference>
<dbReference type="AlphaFoldDB" id="A0A166U876"/>
<keyword evidence="6" id="KW-1185">Reference proteome</keyword>
<protein>
    <submittedName>
        <fullName evidence="3">Universal stress protein family protein</fullName>
    </submittedName>
</protein>
<dbReference type="Pfam" id="PF00582">
    <property type="entry name" value="Usp"/>
    <property type="match status" value="1"/>
</dbReference>
<dbReference type="InterPro" id="IPR006016">
    <property type="entry name" value="UspA"/>
</dbReference>
<dbReference type="SUPFAM" id="SSF52402">
    <property type="entry name" value="Adenine nucleotide alpha hydrolases-like"/>
    <property type="match status" value="1"/>
</dbReference>
<accession>A0A166U876</accession>
<dbReference type="Proteomes" id="UP000077384">
    <property type="component" value="Unassembled WGS sequence"/>
</dbReference>